<proteinExistence type="predicted"/>
<gene>
    <name evidence="2" type="ORF">BLNAU_4720</name>
</gene>
<dbReference type="Proteomes" id="UP001281761">
    <property type="component" value="Unassembled WGS sequence"/>
</dbReference>
<feature type="compositionally biased region" description="Acidic residues" evidence="1">
    <location>
        <begin position="45"/>
        <end position="56"/>
    </location>
</feature>
<feature type="region of interest" description="Disordered" evidence="1">
    <location>
        <begin position="32"/>
        <end position="56"/>
    </location>
</feature>
<comment type="caution">
    <text evidence="2">The sequence shown here is derived from an EMBL/GenBank/DDBJ whole genome shotgun (WGS) entry which is preliminary data.</text>
</comment>
<accession>A0ABQ9Y8S9</accession>
<evidence type="ECO:0000256" key="1">
    <source>
        <dbReference type="SAM" id="MobiDB-lite"/>
    </source>
</evidence>
<sequence length="137" mass="14876">MCKCETVQLATHTTIRSQVGLRGWWKYGGKAGESPDGARRGEGGGEGDLDANEAADETMRSLRASECWCPLPVATISVCSSLPLCFPLRVHIETRSQSAHPKSSVPHPLPRPRQAMTGFGRRILCILCLDAEDTIVD</sequence>
<keyword evidence="3" id="KW-1185">Reference proteome</keyword>
<reference evidence="2 3" key="1">
    <citation type="journal article" date="2022" name="bioRxiv">
        <title>Genomics of Preaxostyla Flagellates Illuminates Evolutionary Transitions and the Path Towards Mitochondrial Loss.</title>
        <authorList>
            <person name="Novak L.V.F."/>
            <person name="Treitli S.C."/>
            <person name="Pyrih J."/>
            <person name="Halakuc P."/>
            <person name="Pipaliya S.V."/>
            <person name="Vacek V."/>
            <person name="Brzon O."/>
            <person name="Soukal P."/>
            <person name="Eme L."/>
            <person name="Dacks J.B."/>
            <person name="Karnkowska A."/>
            <person name="Elias M."/>
            <person name="Hampl V."/>
        </authorList>
    </citation>
    <scope>NUCLEOTIDE SEQUENCE [LARGE SCALE GENOMIC DNA]</scope>
    <source>
        <strain evidence="2">NAU3</strain>
        <tissue evidence="2">Gut</tissue>
    </source>
</reference>
<protein>
    <submittedName>
        <fullName evidence="2">Uncharacterized protein</fullName>
    </submittedName>
</protein>
<organism evidence="2 3">
    <name type="scientific">Blattamonas nauphoetae</name>
    <dbReference type="NCBI Taxonomy" id="2049346"/>
    <lineage>
        <taxon>Eukaryota</taxon>
        <taxon>Metamonada</taxon>
        <taxon>Preaxostyla</taxon>
        <taxon>Oxymonadida</taxon>
        <taxon>Blattamonas</taxon>
    </lineage>
</organism>
<evidence type="ECO:0000313" key="2">
    <source>
        <dbReference type="EMBL" id="KAK2960167.1"/>
    </source>
</evidence>
<evidence type="ECO:0000313" key="3">
    <source>
        <dbReference type="Proteomes" id="UP001281761"/>
    </source>
</evidence>
<name>A0ABQ9Y8S9_9EUKA</name>
<dbReference type="EMBL" id="JARBJD010000024">
    <property type="protein sequence ID" value="KAK2960167.1"/>
    <property type="molecule type" value="Genomic_DNA"/>
</dbReference>